<dbReference type="SUPFAM" id="SSF53850">
    <property type="entry name" value="Periplasmic binding protein-like II"/>
    <property type="match status" value="1"/>
</dbReference>
<dbReference type="OrthoDB" id="9812878at2"/>
<organism evidence="7 8">
    <name type="scientific">Rhizobium loti</name>
    <name type="common">Mesorhizobium loti</name>
    <dbReference type="NCBI Taxonomy" id="381"/>
    <lineage>
        <taxon>Bacteria</taxon>
        <taxon>Pseudomonadati</taxon>
        <taxon>Pseudomonadota</taxon>
        <taxon>Alphaproteobacteria</taxon>
        <taxon>Hyphomicrobiales</taxon>
        <taxon>Phyllobacteriaceae</taxon>
        <taxon>Mesorhizobium</taxon>
    </lineage>
</organism>
<comment type="similarity">
    <text evidence="6">Belongs to the nlpA lipoprotein family.</text>
</comment>
<comment type="subcellular location">
    <subcellularLocation>
        <location evidence="1">Membrane</location>
        <topology evidence="1">Lipid-anchor</topology>
    </subcellularLocation>
</comment>
<dbReference type="GeneID" id="66680935"/>
<keyword evidence="3" id="KW-0472">Membrane</keyword>
<sequence>MSDVNNTLPSSLWSTINRRSGLALLFASAVAVGSLMAPHASLAEDKKAIKVGIISGEDEDVWRVVVAQAAEKGLTIETVVFNDYTQPNEALERGEIDANAFQHQPYLDNQIKTQGYHIVRVGYTGVWPIGLYSKKYKAVADLPEGAVIGVPNDPSNEGRALRVLQNEGVIKLKDGTGILATTADIAENPKKVEIKELDAGIVGRSVEDLDAAVVNTDWALKSGLTPENRIAQEPIADNPYRNFIAVKVGNENEAWVKTLVASYQNDAVKAEFDKVYKGTGLSAY</sequence>
<comment type="caution">
    <text evidence="7">The sequence shown here is derived from an EMBL/GenBank/DDBJ whole genome shotgun (WGS) entry which is preliminary data.</text>
</comment>
<gene>
    <name evidence="7" type="ORF">BAE39_03750</name>
</gene>
<evidence type="ECO:0000313" key="7">
    <source>
        <dbReference type="EMBL" id="OBP82672.1"/>
    </source>
</evidence>
<dbReference type="NCBIfam" id="TIGR00363">
    <property type="entry name" value="MetQ/NlpA family lipoprotein"/>
    <property type="match status" value="1"/>
</dbReference>
<dbReference type="PANTHER" id="PTHR30429">
    <property type="entry name" value="D-METHIONINE-BINDING LIPOPROTEIN METQ"/>
    <property type="match status" value="1"/>
</dbReference>
<dbReference type="Gene3D" id="3.40.190.10">
    <property type="entry name" value="Periplasmic binding protein-like II"/>
    <property type="match status" value="2"/>
</dbReference>
<dbReference type="RefSeq" id="WP_032932462.1">
    <property type="nucleotide sequence ID" value="NZ_LZTH01000034.1"/>
</dbReference>
<evidence type="ECO:0000256" key="3">
    <source>
        <dbReference type="ARBA" id="ARBA00023136"/>
    </source>
</evidence>
<proteinExistence type="inferred from homology"/>
<evidence type="ECO:0000256" key="4">
    <source>
        <dbReference type="ARBA" id="ARBA00023139"/>
    </source>
</evidence>
<dbReference type="PANTHER" id="PTHR30429:SF1">
    <property type="entry name" value="D-METHIONINE-BINDING LIPOPROTEIN METQ-RELATED"/>
    <property type="match status" value="1"/>
</dbReference>
<dbReference type="InterPro" id="IPR004872">
    <property type="entry name" value="Lipoprotein_NlpA"/>
</dbReference>
<protein>
    <recommendedName>
        <fullName evidence="6">Lipoprotein</fullName>
    </recommendedName>
</protein>
<accession>A0A1A5I5K8</accession>
<dbReference type="GO" id="GO:0016020">
    <property type="term" value="C:membrane"/>
    <property type="evidence" value="ECO:0007669"/>
    <property type="project" value="UniProtKB-SubCell"/>
</dbReference>
<dbReference type="Proteomes" id="UP000093748">
    <property type="component" value="Unassembled WGS sequence"/>
</dbReference>
<keyword evidence="4" id="KW-0564">Palmitate</keyword>
<dbReference type="PIRSF" id="PIRSF002854">
    <property type="entry name" value="MetQ"/>
    <property type="match status" value="1"/>
</dbReference>
<name>A0A1A5I5K8_RHILI</name>
<evidence type="ECO:0000256" key="2">
    <source>
        <dbReference type="ARBA" id="ARBA00022729"/>
    </source>
</evidence>
<dbReference type="AlphaFoldDB" id="A0A1A5I5K8"/>
<reference evidence="8" key="1">
    <citation type="submission" date="2016-06" db="EMBL/GenBank/DDBJ databases">
        <title>NZP2037 Pacbio-Illumina hybrid assembly.</title>
        <authorList>
            <person name="Ramsay J.P."/>
        </authorList>
    </citation>
    <scope>NUCLEOTIDE SEQUENCE [LARGE SCALE GENOMIC DNA]</scope>
    <source>
        <strain evidence="8">R7ANS::ICEMlSym2042</strain>
    </source>
</reference>
<dbReference type="EMBL" id="LZTJ01000001">
    <property type="protein sequence ID" value="OBP82672.1"/>
    <property type="molecule type" value="Genomic_DNA"/>
</dbReference>
<evidence type="ECO:0000256" key="1">
    <source>
        <dbReference type="ARBA" id="ARBA00004635"/>
    </source>
</evidence>
<evidence type="ECO:0000256" key="6">
    <source>
        <dbReference type="PIRNR" id="PIRNR002854"/>
    </source>
</evidence>
<evidence type="ECO:0000256" key="5">
    <source>
        <dbReference type="ARBA" id="ARBA00023288"/>
    </source>
</evidence>
<evidence type="ECO:0000313" key="8">
    <source>
        <dbReference type="Proteomes" id="UP000093748"/>
    </source>
</evidence>
<keyword evidence="5 6" id="KW-0449">Lipoprotein</keyword>
<dbReference type="CDD" id="cd13598">
    <property type="entry name" value="PBP2_lipoprotein_IlpA_like"/>
    <property type="match status" value="1"/>
</dbReference>
<dbReference type="Pfam" id="PF03180">
    <property type="entry name" value="Lipoprotein_9"/>
    <property type="match status" value="1"/>
</dbReference>
<keyword evidence="2" id="KW-0732">Signal</keyword>